<dbReference type="InterPro" id="IPR009270">
    <property type="entry name" value="DUF927"/>
</dbReference>
<dbReference type="InterPro" id="IPR006171">
    <property type="entry name" value="TOPRIM_dom"/>
</dbReference>
<evidence type="ECO:0000313" key="4">
    <source>
        <dbReference type="Proteomes" id="UP000198704"/>
    </source>
</evidence>
<dbReference type="Proteomes" id="UP000198704">
    <property type="component" value="Unassembled WGS sequence"/>
</dbReference>
<feature type="domain" description="Toprim" evidence="2">
    <location>
        <begin position="252"/>
        <end position="360"/>
    </location>
</feature>
<feature type="domain" description="DUF927" evidence="1">
    <location>
        <begin position="420"/>
        <end position="707"/>
    </location>
</feature>
<evidence type="ECO:0000259" key="2">
    <source>
        <dbReference type="Pfam" id="PF13362"/>
    </source>
</evidence>
<dbReference type="RefSeq" id="WP_091722597.1">
    <property type="nucleotide sequence ID" value="NZ_FNHS01000029.1"/>
</dbReference>
<dbReference type="Pfam" id="PF06048">
    <property type="entry name" value="DUF927"/>
    <property type="match status" value="1"/>
</dbReference>
<keyword evidence="4" id="KW-1185">Reference proteome</keyword>
<dbReference type="Pfam" id="PF13362">
    <property type="entry name" value="Toprim_3"/>
    <property type="match status" value="1"/>
</dbReference>
<gene>
    <name evidence="3" type="ORF">SAMN05216360_1296</name>
</gene>
<reference evidence="4" key="1">
    <citation type="submission" date="2016-10" db="EMBL/GenBank/DDBJ databases">
        <authorList>
            <person name="Varghese N."/>
            <person name="Submissions S."/>
        </authorList>
    </citation>
    <scope>NUCLEOTIDE SEQUENCE [LARGE SCALE GENOMIC DNA]</scope>
    <source>
        <strain evidence="4">BL47</strain>
    </source>
</reference>
<name>A0A1H0KTL0_9HYPH</name>
<dbReference type="EMBL" id="FNHS01000029">
    <property type="protein sequence ID" value="SDO59121.1"/>
    <property type="molecule type" value="Genomic_DNA"/>
</dbReference>
<sequence>MTAEPTRYVSWKDARPAVEGHEVEIVNALGIPWSAGQRDHIRCPYPGHGGADDWRLTNQGRAICTCTGRQTDSVFDIAMKVEGLDEEQAKIRCIEIVGRADLIRERSGEGQFQATDADGLLRARPERRDDTLPAAYLAHRLGIEAGAVLMPTTRTVGLKALGYFDPPKGKGTGKPTHVGDFPCAVFEQSDAQGRRHAHRIYVAPGGAGKADLGLAANGTARDAKKSAKRSGEESTAGRAVIWGDAERAPWCIVAEGIETAAAVAHAFRQEIQGGAAYVVAGINAVGVEAFEPWPETKRVTVAADRDEAVKISRPNPTRRGEEAARKFGIRNRDRVAVAYALAGEPGTATDWLDVHSAHGPAAVRAGILAAEAYSATDDELRAEAARVSDMDELSRIVGEYPLPHLEGLTLAYQRTKAGKVWVHQAVKVGDNVEMVPIASPFGVLARLRFADDDNAYGLRLVVQDMGGRRRGIDVDRAGFARQGAVDTRAMLLGAGLRAESDGEHVAVKCLKAADPSAEIAVVRRPGWHQGEAGTDPYFVCPDGQIIGASGDQAPELSVNARISAAVARGGSIEAWRAAVAAACTAPKCEHWIIGAIAGFCAPILSLCGLDTCGINLSGMTSGGKTTAQRLAVSAWSRAALDQRESLLQSARATANGVELMAARSSGTVLAMDELGHVNGKELGRIIYSLASGVGKTRMGADAQLRTSYTWSTFVLFSAEKSLEEKVRGDGGEWAGGMAVRVPDIDISGINRAVAQDVLDSIATVDRNYGHAGPAFVEALVAAGLHRQAQEIRRGIDKTARSIAGVEADGKHVRAALPFAILDTAGRLAQRLGILPAELDVARAVRWAWSRFGDSSDAIALDPEQQATMNLRSWIAERWGSSIHPTVPDDDGRRSMRDALGWYDEDAVYIPTQRLVEAAGGALKEIEIGRALASQGFIAKKHDASCLYVSYIPKIGKVKAYALSRKAFGRSDEDGLRFGVYAGGRA</sequence>
<dbReference type="OrthoDB" id="9811157at2"/>
<dbReference type="STRING" id="582672.SAMN05216360_1296"/>
<protein>
    <submittedName>
        <fullName evidence="3">Uncharcterized protein, DUF927 family</fullName>
    </submittedName>
</protein>
<evidence type="ECO:0000313" key="3">
    <source>
        <dbReference type="EMBL" id="SDO59121.1"/>
    </source>
</evidence>
<evidence type="ECO:0000259" key="1">
    <source>
        <dbReference type="Pfam" id="PF06048"/>
    </source>
</evidence>
<accession>A0A1H0KTL0</accession>
<dbReference type="AlphaFoldDB" id="A0A1H0KTL0"/>
<proteinExistence type="predicted"/>
<organism evidence="3 4">
    <name type="scientific">Methylobacterium phyllostachyos</name>
    <dbReference type="NCBI Taxonomy" id="582672"/>
    <lineage>
        <taxon>Bacteria</taxon>
        <taxon>Pseudomonadati</taxon>
        <taxon>Pseudomonadota</taxon>
        <taxon>Alphaproteobacteria</taxon>
        <taxon>Hyphomicrobiales</taxon>
        <taxon>Methylobacteriaceae</taxon>
        <taxon>Methylobacterium</taxon>
    </lineage>
</organism>